<dbReference type="GO" id="GO:0007023">
    <property type="term" value="P:post-chaperonin tubulin folding pathway"/>
    <property type="evidence" value="ECO:0007669"/>
    <property type="project" value="InterPro"/>
</dbReference>
<comment type="subcellular location">
    <subcellularLocation>
        <location evidence="1">Cytoplasm</location>
    </subcellularLocation>
</comment>
<name>A0A060T541_BLAAD</name>
<dbReference type="InterPro" id="IPR038397">
    <property type="entry name" value="TBCC_N_sf"/>
</dbReference>
<feature type="domain" description="C-CAP/cofactor C-like" evidence="6">
    <location>
        <begin position="132"/>
        <end position="266"/>
    </location>
</feature>
<dbReference type="GO" id="GO:0005737">
    <property type="term" value="C:cytoplasm"/>
    <property type="evidence" value="ECO:0007669"/>
    <property type="project" value="UniProtKB-SubCell"/>
</dbReference>
<dbReference type="PROSITE" id="PS51329">
    <property type="entry name" value="C_CAP_COFACTOR_C"/>
    <property type="match status" value="1"/>
</dbReference>
<dbReference type="Gene3D" id="1.20.58.1250">
    <property type="entry name" value="Tubulin Binding Cofactor C, N-terminal domain"/>
    <property type="match status" value="1"/>
</dbReference>
<reference evidence="7" key="2">
    <citation type="submission" date="2014-06" db="EMBL/GenBank/DDBJ databases">
        <title>The complete genome of Blastobotrys (Arxula) adeninivorans LS3 - a yeast of biotechnological interest.</title>
        <authorList>
            <person name="Kunze G."/>
            <person name="Gaillardin C."/>
            <person name="Czernicka M."/>
            <person name="Durrens P."/>
            <person name="Martin T."/>
            <person name="Boer E."/>
            <person name="Gabaldon T."/>
            <person name="Cruz J."/>
            <person name="Talla E."/>
            <person name="Marck C."/>
            <person name="Goffeau A."/>
            <person name="Barbe V."/>
            <person name="Baret P."/>
            <person name="Baronian K."/>
            <person name="Beier S."/>
            <person name="Bleykasten C."/>
            <person name="Bode R."/>
            <person name="Casaregola S."/>
            <person name="Despons L."/>
            <person name="Fairhead C."/>
            <person name="Giersberg M."/>
            <person name="Gierski P."/>
            <person name="Hahnel U."/>
            <person name="Hartmann A."/>
            <person name="Jankowska D."/>
            <person name="Jubin C."/>
            <person name="Jung P."/>
            <person name="Lafontaine I."/>
            <person name="Leh-Louis V."/>
            <person name="Lemaire M."/>
            <person name="Marcet-Houben M."/>
            <person name="Mascher M."/>
            <person name="Morel G."/>
            <person name="Richard G.-F."/>
            <person name="Riechen J."/>
            <person name="Sacerdot C."/>
            <person name="Sarkar A."/>
            <person name="Savel G."/>
            <person name="Schacherer J."/>
            <person name="Sherman D."/>
            <person name="Straub M.-L."/>
            <person name="Stein N."/>
            <person name="Thierry A."/>
            <person name="Trautwein-Schult A."/>
            <person name="Westhof E."/>
            <person name="Worch S."/>
            <person name="Dujon B."/>
            <person name="Souciet J.-L."/>
            <person name="Wincker P."/>
            <person name="Scholz U."/>
            <person name="Neuveglise N."/>
        </authorList>
    </citation>
    <scope>NUCLEOTIDE SEQUENCE</scope>
    <source>
        <strain evidence="7">LS3</strain>
    </source>
</reference>
<proteinExistence type="inferred from homology"/>
<evidence type="ECO:0000313" key="7">
    <source>
        <dbReference type="EMBL" id="CDP34281.1"/>
    </source>
</evidence>
<dbReference type="InterPro" id="IPR027684">
    <property type="entry name" value="TBCC"/>
</dbReference>
<comment type="similarity">
    <text evidence="2">Belongs to the TBCC family.</text>
</comment>
<keyword evidence="4" id="KW-0175">Coiled coil</keyword>
<protein>
    <submittedName>
        <fullName evidence="7">ARAD1C08822p</fullName>
    </submittedName>
</protein>
<evidence type="ECO:0000256" key="2">
    <source>
        <dbReference type="ARBA" id="ARBA00008848"/>
    </source>
</evidence>
<feature type="region of interest" description="Disordered" evidence="5">
    <location>
        <begin position="80"/>
        <end position="154"/>
    </location>
</feature>
<evidence type="ECO:0000256" key="3">
    <source>
        <dbReference type="ARBA" id="ARBA00022490"/>
    </source>
</evidence>
<evidence type="ECO:0000259" key="6">
    <source>
        <dbReference type="PROSITE" id="PS51329"/>
    </source>
</evidence>
<feature type="coiled-coil region" evidence="4">
    <location>
        <begin position="5"/>
        <end position="32"/>
    </location>
</feature>
<dbReference type="PANTHER" id="PTHR15139:SF0">
    <property type="entry name" value="TUBULIN-SPECIFIC CHAPERONE C"/>
    <property type="match status" value="1"/>
</dbReference>
<organism evidence="7">
    <name type="scientific">Blastobotrys adeninivorans</name>
    <name type="common">Yeast</name>
    <name type="synonym">Arxula adeninivorans</name>
    <dbReference type="NCBI Taxonomy" id="409370"/>
    <lineage>
        <taxon>Eukaryota</taxon>
        <taxon>Fungi</taxon>
        <taxon>Dikarya</taxon>
        <taxon>Ascomycota</taxon>
        <taxon>Saccharomycotina</taxon>
        <taxon>Dipodascomycetes</taxon>
        <taxon>Dipodascales</taxon>
        <taxon>Trichomonascaceae</taxon>
        <taxon>Blastobotrys</taxon>
    </lineage>
</organism>
<sequence>MADFYNRFIAQRDEIESKLRSASSEADKQECLRQISDLSSQCKAVLHTLPHHDQQLYNEQLAALTKKATEGRKKFAFKSRMGSFQTQTQGQTGTSQTQSQTSQTSQGDGRSQTQWQSSHGNEHSQTQSQMSTSSSSQTQESSQSSCSNLHETVHKSHGGPVAISNCYRSVLIIDSTTAKLDNISKCFVYITGEGPVYLTNVKDSILAINCHQFRMHSSNDTQVYISCKSRRPIIEKCSGIGFGQFPSQLAEGKDVYEWEAIDDFNWLRPSQSPHWSQITQPTLDWDYMVTLIHHHEQKITPWLNYLQSHSHHQSM</sequence>
<keyword evidence="3" id="KW-0963">Cytoplasm</keyword>
<dbReference type="GO" id="GO:0007021">
    <property type="term" value="P:tubulin complex assembly"/>
    <property type="evidence" value="ECO:0007669"/>
    <property type="project" value="TreeGrafter"/>
</dbReference>
<dbReference type="Pfam" id="PF07986">
    <property type="entry name" value="TBCC"/>
    <property type="match status" value="1"/>
</dbReference>
<dbReference type="InterPro" id="IPR012945">
    <property type="entry name" value="Tubulin-bd_cofactor_C_dom"/>
</dbReference>
<evidence type="ECO:0000256" key="5">
    <source>
        <dbReference type="SAM" id="MobiDB-lite"/>
    </source>
</evidence>
<feature type="compositionally biased region" description="Low complexity" evidence="5">
    <location>
        <begin position="124"/>
        <end position="147"/>
    </location>
</feature>
<evidence type="ECO:0000256" key="1">
    <source>
        <dbReference type="ARBA" id="ARBA00004496"/>
    </source>
</evidence>
<gene>
    <name evidence="7" type="ORF">GNLVRS02_ARAD1C08822g</name>
</gene>
<dbReference type="AlphaFoldDB" id="A0A060T541"/>
<feature type="compositionally biased region" description="Low complexity" evidence="5">
    <location>
        <begin position="82"/>
        <end position="114"/>
    </location>
</feature>
<accession>A0A060T541</accession>
<dbReference type="PANTHER" id="PTHR15139">
    <property type="entry name" value="TUBULIN FOLDING COFACTOR C"/>
    <property type="match status" value="1"/>
</dbReference>
<reference evidence="7" key="1">
    <citation type="submission" date="2014-02" db="EMBL/GenBank/DDBJ databases">
        <authorList>
            <person name="Genoscope - CEA"/>
        </authorList>
    </citation>
    <scope>NUCLEOTIDE SEQUENCE</scope>
    <source>
        <strain evidence="7">LS3</strain>
    </source>
</reference>
<evidence type="ECO:0000256" key="4">
    <source>
        <dbReference type="SAM" id="Coils"/>
    </source>
</evidence>
<dbReference type="EMBL" id="HG937693">
    <property type="protein sequence ID" value="CDP34281.1"/>
    <property type="molecule type" value="Genomic_DNA"/>
</dbReference>
<dbReference type="Gene3D" id="2.160.20.70">
    <property type="match status" value="1"/>
</dbReference>
<dbReference type="InterPro" id="IPR016098">
    <property type="entry name" value="CAP/MinC_C"/>
</dbReference>
<dbReference type="InterPro" id="IPR017901">
    <property type="entry name" value="C-CAP_CF_C-like"/>
</dbReference>